<evidence type="ECO:0000256" key="7">
    <source>
        <dbReference type="SAM" id="Phobius"/>
    </source>
</evidence>
<feature type="domain" description="Acyltransferase 3" evidence="8">
    <location>
        <begin position="7"/>
        <end position="297"/>
    </location>
</feature>
<organism evidence="9 10">
    <name type="scientific">Hallella colorans</name>
    <dbReference type="NCBI Taxonomy" id="1703337"/>
    <lineage>
        <taxon>Bacteria</taxon>
        <taxon>Pseudomonadati</taxon>
        <taxon>Bacteroidota</taxon>
        <taxon>Bacteroidia</taxon>
        <taxon>Bacteroidales</taxon>
        <taxon>Prevotellaceae</taxon>
        <taxon>Hallella</taxon>
    </lineage>
</organism>
<dbReference type="PANTHER" id="PTHR40074">
    <property type="entry name" value="O-ACETYLTRANSFERASE WECH"/>
    <property type="match status" value="1"/>
</dbReference>
<feature type="transmembrane region" description="Helical" evidence="7">
    <location>
        <begin position="252"/>
        <end position="268"/>
    </location>
</feature>
<evidence type="ECO:0000256" key="1">
    <source>
        <dbReference type="ARBA" id="ARBA00004651"/>
    </source>
</evidence>
<evidence type="ECO:0000256" key="6">
    <source>
        <dbReference type="ARBA" id="ARBA00023136"/>
    </source>
</evidence>
<feature type="transmembrane region" description="Helical" evidence="7">
    <location>
        <begin position="103"/>
        <end position="124"/>
    </location>
</feature>
<feature type="transmembrane region" description="Helical" evidence="7">
    <location>
        <begin position="214"/>
        <end position="231"/>
    </location>
</feature>
<dbReference type="GO" id="GO:0009246">
    <property type="term" value="P:enterobacterial common antigen biosynthetic process"/>
    <property type="evidence" value="ECO:0007669"/>
    <property type="project" value="TreeGrafter"/>
</dbReference>
<dbReference type="InterPro" id="IPR002656">
    <property type="entry name" value="Acyl_transf_3_dom"/>
</dbReference>
<comment type="caution">
    <text evidence="9">The sequence shown here is derived from an EMBL/GenBank/DDBJ whole genome shotgun (WGS) entry which is preliminary data.</text>
</comment>
<evidence type="ECO:0000313" key="9">
    <source>
        <dbReference type="EMBL" id="PVX59272.1"/>
    </source>
</evidence>
<keyword evidence="6 7" id="KW-0472">Membrane</keyword>
<name>A0A2U0UNQ3_9BACT</name>
<dbReference type="PANTHER" id="PTHR40074:SF2">
    <property type="entry name" value="O-ACETYLTRANSFERASE WECH"/>
    <property type="match status" value="1"/>
</dbReference>
<protein>
    <submittedName>
        <fullName evidence="9">Fucose 4-O-acetylase-like acetyltransferase</fullName>
    </submittedName>
</protein>
<evidence type="ECO:0000256" key="3">
    <source>
        <dbReference type="ARBA" id="ARBA00022475"/>
    </source>
</evidence>
<feature type="transmembrane region" description="Helical" evidence="7">
    <location>
        <begin position="190"/>
        <end position="208"/>
    </location>
</feature>
<dbReference type="GO" id="GO:0016413">
    <property type="term" value="F:O-acetyltransferase activity"/>
    <property type="evidence" value="ECO:0007669"/>
    <property type="project" value="TreeGrafter"/>
</dbReference>
<evidence type="ECO:0000313" key="10">
    <source>
        <dbReference type="Proteomes" id="UP000245870"/>
    </source>
</evidence>
<feature type="transmembrane region" description="Helical" evidence="7">
    <location>
        <begin position="280"/>
        <end position="305"/>
    </location>
</feature>
<keyword evidence="3" id="KW-1003">Cell membrane</keyword>
<keyword evidence="5 7" id="KW-1133">Transmembrane helix</keyword>
<comment type="similarity">
    <text evidence="2">Belongs to the acyltransferase 3 family.</text>
</comment>
<feature type="transmembrane region" description="Helical" evidence="7">
    <location>
        <begin position="36"/>
        <end position="57"/>
    </location>
</feature>
<proteinExistence type="inferred from homology"/>
<keyword evidence="10" id="KW-1185">Reference proteome</keyword>
<evidence type="ECO:0000256" key="4">
    <source>
        <dbReference type="ARBA" id="ARBA00022692"/>
    </source>
</evidence>
<feature type="transmembrane region" description="Helical" evidence="7">
    <location>
        <begin position="161"/>
        <end position="178"/>
    </location>
</feature>
<keyword evidence="4 7" id="KW-0812">Transmembrane</keyword>
<dbReference type="EMBL" id="QENY01000001">
    <property type="protein sequence ID" value="PVX59272.1"/>
    <property type="molecule type" value="Genomic_DNA"/>
</dbReference>
<dbReference type="RefSeq" id="WP_165814996.1">
    <property type="nucleotide sequence ID" value="NZ_QENY01000001.1"/>
</dbReference>
<feature type="transmembrane region" description="Helical" evidence="7">
    <location>
        <begin position="12"/>
        <end position="30"/>
    </location>
</feature>
<keyword evidence="9" id="KW-0808">Transferase</keyword>
<comment type="subcellular location">
    <subcellularLocation>
        <location evidence="1">Cell membrane</location>
        <topology evidence="1">Multi-pass membrane protein</topology>
    </subcellularLocation>
</comment>
<gene>
    <name evidence="9" type="ORF">C7379_10140</name>
</gene>
<evidence type="ECO:0000256" key="5">
    <source>
        <dbReference type="ARBA" id="ARBA00022989"/>
    </source>
</evidence>
<feature type="transmembrane region" description="Helical" evidence="7">
    <location>
        <begin position="131"/>
        <end position="149"/>
    </location>
</feature>
<accession>A0A2U0UNQ3</accession>
<evidence type="ECO:0000259" key="8">
    <source>
        <dbReference type="Pfam" id="PF01757"/>
    </source>
</evidence>
<dbReference type="GO" id="GO:0005886">
    <property type="term" value="C:plasma membrane"/>
    <property type="evidence" value="ECO:0007669"/>
    <property type="project" value="UniProtKB-SubCell"/>
</dbReference>
<dbReference type="Proteomes" id="UP000245870">
    <property type="component" value="Unassembled WGS sequence"/>
</dbReference>
<dbReference type="Pfam" id="PF01757">
    <property type="entry name" value="Acyl_transf_3"/>
    <property type="match status" value="1"/>
</dbReference>
<feature type="transmembrane region" description="Helical" evidence="7">
    <location>
        <begin position="66"/>
        <end position="87"/>
    </location>
</feature>
<evidence type="ECO:0000256" key="2">
    <source>
        <dbReference type="ARBA" id="ARBA00007400"/>
    </source>
</evidence>
<sequence length="332" mass="38697">MTMQRIQYVDRLKGFAMLAVIFGHIYFFSLNDGNNIWVRFVSTFHMPLFMFLSGWVISSVPDIKKVLIKSVSFLSPFLFVGLSFVIFNHKDVAGFFEGSAKNGYWYLFVLSLFYVFLWSLRLVTRFVKFKWVDIIWAVTIWAFLIMIQFTLSERWSNVLSVYQARTLWPLFIAGYLFRKYNLTETLLSKNIVFSCCMIAYAVTVYFFTKGFSRLFLFSAFLSVPTFVYLFKKLEINSGVVSDALAKIGRHSLDIYIYHFFFVFALRLSGWHEYFMETDNLLLECVIVAILSVAIAYSCIGIGYLIRQSEFLENLIYGRYIANAIISLNKKSA</sequence>
<reference evidence="9 10" key="1">
    <citation type="submission" date="2018-05" db="EMBL/GenBank/DDBJ databases">
        <title>Genomic Encyclopedia of Type Strains, Phase IV (KMG-IV): sequencing the most valuable type-strain genomes for metagenomic binning, comparative biology and taxonomic classification.</title>
        <authorList>
            <person name="Goeker M."/>
        </authorList>
    </citation>
    <scope>NUCLEOTIDE SEQUENCE [LARGE SCALE GENOMIC DNA]</scope>
    <source>
        <strain evidence="9 10">DSM 100333</strain>
    </source>
</reference>
<dbReference type="AlphaFoldDB" id="A0A2U0UNQ3"/>